<dbReference type="AlphaFoldDB" id="A0A6P8H857"/>
<dbReference type="InterPro" id="IPR006612">
    <property type="entry name" value="THAP_Znf"/>
</dbReference>
<keyword evidence="1" id="KW-0479">Metal-binding</keyword>
<dbReference type="GeneID" id="116288962"/>
<evidence type="ECO:0000313" key="7">
    <source>
        <dbReference type="Proteomes" id="UP000515163"/>
    </source>
</evidence>
<dbReference type="PANTHER" id="PTHR46927">
    <property type="entry name" value="AGAP005574-PA"/>
    <property type="match status" value="1"/>
</dbReference>
<keyword evidence="7" id="KW-1185">Reference proteome</keyword>
<name>A0A6P8H857_ACTTE</name>
<sequence>MPDRCVVGGCSNESSLQLGISLHRIPFFADERPEAKKRRKKWTDFVLKTRKHWKATKLSAVCSDHFLFNDFERYALEIPNTKFYSPRLKKDGVGIVVFPTITKVREEKPPSARSLRQEKKEREETIRTLVEEQDDGHIAEDEDEDPRTSQVAKCKILVRSIHSGQKHQNWYKCRLEYGNQY</sequence>
<dbReference type="GO" id="GO:0003677">
    <property type="term" value="F:DNA binding"/>
    <property type="evidence" value="ECO:0007669"/>
    <property type="project" value="UniProtKB-UniRule"/>
</dbReference>
<dbReference type="InParanoid" id="A0A6P8H857"/>
<dbReference type="KEGG" id="aten:116288962"/>
<organism evidence="7 8">
    <name type="scientific">Actinia tenebrosa</name>
    <name type="common">Australian red waratah sea anemone</name>
    <dbReference type="NCBI Taxonomy" id="6105"/>
    <lineage>
        <taxon>Eukaryota</taxon>
        <taxon>Metazoa</taxon>
        <taxon>Cnidaria</taxon>
        <taxon>Anthozoa</taxon>
        <taxon>Hexacorallia</taxon>
        <taxon>Actiniaria</taxon>
        <taxon>Actiniidae</taxon>
        <taxon>Actinia</taxon>
    </lineage>
</organism>
<reference evidence="8" key="1">
    <citation type="submission" date="2025-08" db="UniProtKB">
        <authorList>
            <consortium name="RefSeq"/>
        </authorList>
    </citation>
    <scope>IDENTIFICATION</scope>
    <source>
        <tissue evidence="8">Tentacle</tissue>
    </source>
</reference>
<protein>
    <submittedName>
        <fullName evidence="8">Uncharacterized protein LOC116288962</fullName>
    </submittedName>
</protein>
<dbReference type="PROSITE" id="PS50950">
    <property type="entry name" value="ZF_THAP"/>
    <property type="match status" value="1"/>
</dbReference>
<dbReference type="Proteomes" id="UP000515163">
    <property type="component" value="Unplaced"/>
</dbReference>
<evidence type="ECO:0000313" key="8">
    <source>
        <dbReference type="RefSeq" id="XP_031551686.1"/>
    </source>
</evidence>
<accession>A0A6P8H857</accession>
<evidence type="ECO:0000259" key="6">
    <source>
        <dbReference type="PROSITE" id="PS50950"/>
    </source>
</evidence>
<evidence type="ECO:0000256" key="5">
    <source>
        <dbReference type="PROSITE-ProRule" id="PRU00309"/>
    </source>
</evidence>
<evidence type="ECO:0000256" key="3">
    <source>
        <dbReference type="ARBA" id="ARBA00022833"/>
    </source>
</evidence>
<gene>
    <name evidence="8" type="primary">LOC116288962</name>
</gene>
<dbReference type="PANTHER" id="PTHR46927:SF3">
    <property type="entry name" value="THAP-TYPE DOMAIN-CONTAINING PROTEIN"/>
    <property type="match status" value="1"/>
</dbReference>
<dbReference type="SUPFAM" id="SSF57716">
    <property type="entry name" value="Glucocorticoid receptor-like (DNA-binding domain)"/>
    <property type="match status" value="1"/>
</dbReference>
<dbReference type="SMART" id="SM00980">
    <property type="entry name" value="THAP"/>
    <property type="match status" value="1"/>
</dbReference>
<proteinExistence type="predicted"/>
<dbReference type="InterPro" id="IPR052224">
    <property type="entry name" value="THAP_domain_protein"/>
</dbReference>
<dbReference type="Pfam" id="PF05485">
    <property type="entry name" value="THAP"/>
    <property type="match status" value="1"/>
</dbReference>
<keyword evidence="4 5" id="KW-0238">DNA-binding</keyword>
<evidence type="ECO:0000256" key="4">
    <source>
        <dbReference type="ARBA" id="ARBA00023125"/>
    </source>
</evidence>
<evidence type="ECO:0000256" key="1">
    <source>
        <dbReference type="ARBA" id="ARBA00022723"/>
    </source>
</evidence>
<evidence type="ECO:0000256" key="2">
    <source>
        <dbReference type="ARBA" id="ARBA00022771"/>
    </source>
</evidence>
<feature type="domain" description="THAP-type" evidence="6">
    <location>
        <begin position="1"/>
        <end position="97"/>
    </location>
</feature>
<dbReference type="OrthoDB" id="5987038at2759"/>
<keyword evidence="2 5" id="KW-0863">Zinc-finger</keyword>
<dbReference type="GO" id="GO:0008270">
    <property type="term" value="F:zinc ion binding"/>
    <property type="evidence" value="ECO:0007669"/>
    <property type="project" value="UniProtKB-KW"/>
</dbReference>
<dbReference type="RefSeq" id="XP_031551686.1">
    <property type="nucleotide sequence ID" value="XM_031695826.1"/>
</dbReference>
<keyword evidence="3" id="KW-0862">Zinc</keyword>